<reference evidence="2 3" key="1">
    <citation type="journal article" date="2020" name="Cell">
        <title>Large-Scale Comparative Analyses of Tick Genomes Elucidate Their Genetic Diversity and Vector Capacities.</title>
        <authorList>
            <consortium name="Tick Genome and Microbiome Consortium (TIGMIC)"/>
            <person name="Jia N."/>
            <person name="Wang J."/>
            <person name="Shi W."/>
            <person name="Du L."/>
            <person name="Sun Y."/>
            <person name="Zhan W."/>
            <person name="Jiang J.F."/>
            <person name="Wang Q."/>
            <person name="Zhang B."/>
            <person name="Ji P."/>
            <person name="Bell-Sakyi L."/>
            <person name="Cui X.M."/>
            <person name="Yuan T.T."/>
            <person name="Jiang B.G."/>
            <person name="Yang W.F."/>
            <person name="Lam T.T."/>
            <person name="Chang Q.C."/>
            <person name="Ding S.J."/>
            <person name="Wang X.J."/>
            <person name="Zhu J.G."/>
            <person name="Ruan X.D."/>
            <person name="Zhao L."/>
            <person name="Wei J.T."/>
            <person name="Ye R.Z."/>
            <person name="Que T.C."/>
            <person name="Du C.H."/>
            <person name="Zhou Y.H."/>
            <person name="Cheng J.X."/>
            <person name="Dai P.F."/>
            <person name="Guo W.B."/>
            <person name="Han X.H."/>
            <person name="Huang E.J."/>
            <person name="Li L.F."/>
            <person name="Wei W."/>
            <person name="Gao Y.C."/>
            <person name="Liu J.Z."/>
            <person name="Shao H.Z."/>
            <person name="Wang X."/>
            <person name="Wang C.C."/>
            <person name="Yang T.C."/>
            <person name="Huo Q.B."/>
            <person name="Li W."/>
            <person name="Chen H.Y."/>
            <person name="Chen S.E."/>
            <person name="Zhou L.G."/>
            <person name="Ni X.B."/>
            <person name="Tian J.H."/>
            <person name="Sheng Y."/>
            <person name="Liu T."/>
            <person name="Pan Y.S."/>
            <person name="Xia L.Y."/>
            <person name="Li J."/>
            <person name="Zhao F."/>
            <person name="Cao W.C."/>
        </authorList>
    </citation>
    <scope>NUCLEOTIDE SEQUENCE [LARGE SCALE GENOMIC DNA]</scope>
    <source>
        <strain evidence="2">HaeL-2018</strain>
    </source>
</reference>
<organism evidence="2 3">
    <name type="scientific">Haemaphysalis longicornis</name>
    <name type="common">Bush tick</name>
    <dbReference type="NCBI Taxonomy" id="44386"/>
    <lineage>
        <taxon>Eukaryota</taxon>
        <taxon>Metazoa</taxon>
        <taxon>Ecdysozoa</taxon>
        <taxon>Arthropoda</taxon>
        <taxon>Chelicerata</taxon>
        <taxon>Arachnida</taxon>
        <taxon>Acari</taxon>
        <taxon>Parasitiformes</taxon>
        <taxon>Ixodida</taxon>
        <taxon>Ixodoidea</taxon>
        <taxon>Ixodidae</taxon>
        <taxon>Haemaphysalinae</taxon>
        <taxon>Haemaphysalis</taxon>
    </lineage>
</organism>
<gene>
    <name evidence="2" type="ORF">HPB48_022169</name>
</gene>
<feature type="region of interest" description="Disordered" evidence="1">
    <location>
        <begin position="1"/>
        <end position="108"/>
    </location>
</feature>
<evidence type="ECO:0000313" key="3">
    <source>
        <dbReference type="Proteomes" id="UP000821853"/>
    </source>
</evidence>
<comment type="caution">
    <text evidence="2">The sequence shown here is derived from an EMBL/GenBank/DDBJ whole genome shotgun (WGS) entry which is preliminary data.</text>
</comment>
<dbReference type="VEuPathDB" id="VectorBase:HLOH_041726"/>
<sequence length="257" mass="28609">MPLENPTGEEGASSSANALPETLHSTPLAKEPSHTMKLEAEENLENDLAPPEEHEEAEERSWMEIHSRSRRRKLANERQLATTSTGPPQTTSPTTNQRNLPRLPPLPRNDFKVIIRPRDSLDLNHLTTVQVGTSLRSRLEADPSNSFDKTVLRHNKLRIDAKQNIIIYSTPDLNLANKLTKLQTLRLGATDYAVTAYTAAPDESVKGIVHRIPPGTTPDEILDNLQAPGHEISYARMLGQTYTAVITFAGKRLPFFV</sequence>
<proteinExistence type="predicted"/>
<evidence type="ECO:0000313" key="2">
    <source>
        <dbReference type="EMBL" id="KAH9378910.1"/>
    </source>
</evidence>
<feature type="compositionally biased region" description="Basic and acidic residues" evidence="1">
    <location>
        <begin position="57"/>
        <end position="67"/>
    </location>
</feature>
<dbReference type="OrthoDB" id="6379801at2759"/>
<dbReference type="Proteomes" id="UP000821853">
    <property type="component" value="Unassembled WGS sequence"/>
</dbReference>
<keyword evidence="3" id="KW-1185">Reference proteome</keyword>
<feature type="compositionally biased region" description="Low complexity" evidence="1">
    <location>
        <begin position="82"/>
        <end position="101"/>
    </location>
</feature>
<dbReference type="EMBL" id="JABSTR010000009">
    <property type="protein sequence ID" value="KAH9378910.1"/>
    <property type="molecule type" value="Genomic_DNA"/>
</dbReference>
<name>A0A9J6GKA3_HAELO</name>
<protein>
    <submittedName>
        <fullName evidence="2">Uncharacterized protein</fullName>
    </submittedName>
</protein>
<accession>A0A9J6GKA3</accession>
<feature type="compositionally biased region" description="Basic and acidic residues" evidence="1">
    <location>
        <begin position="31"/>
        <end position="40"/>
    </location>
</feature>
<dbReference type="AlphaFoldDB" id="A0A9J6GKA3"/>
<evidence type="ECO:0000256" key="1">
    <source>
        <dbReference type="SAM" id="MobiDB-lite"/>
    </source>
</evidence>